<dbReference type="GO" id="GO:0006310">
    <property type="term" value="P:DNA recombination"/>
    <property type="evidence" value="ECO:0007669"/>
    <property type="project" value="UniProtKB-KW"/>
</dbReference>
<keyword evidence="3" id="KW-0238">DNA-binding</keyword>
<dbReference type="RefSeq" id="WP_261299317.1">
    <property type="nucleotide sequence ID" value="NZ_JAMTCD010000020.1"/>
</dbReference>
<reference evidence="6" key="1">
    <citation type="journal article" date="2023" name="Int. J. Syst. Evol. Microbiol.">
        <title>&lt;i&gt;Shewanella septentrionalis&lt;/i&gt; sp. nov. and &lt;i&gt;Shewanella holmiensis&lt;/i&gt; sp. nov., isolated from Baltic Sea water and sediments.</title>
        <authorList>
            <person name="Martin-Rodriguez A.J."/>
            <person name="Thorell K."/>
            <person name="Joffre E."/>
            <person name="Jensie-Markopoulos S."/>
            <person name="Moore E.R.B."/>
            <person name="Sjoling A."/>
        </authorList>
    </citation>
    <scope>NUCLEOTIDE SEQUENCE</scope>
    <source>
        <strain evidence="6">SP1S2-7</strain>
    </source>
</reference>
<dbReference type="Proteomes" id="UP001155546">
    <property type="component" value="Unassembled WGS sequence"/>
</dbReference>
<proteinExistence type="inferred from homology"/>
<dbReference type="PANTHER" id="PTHR30349:SF64">
    <property type="entry name" value="PROPHAGE INTEGRASE INTD-RELATED"/>
    <property type="match status" value="1"/>
</dbReference>
<dbReference type="InterPro" id="IPR010998">
    <property type="entry name" value="Integrase_recombinase_N"/>
</dbReference>
<keyword evidence="4" id="KW-0233">DNA recombination</keyword>
<dbReference type="Pfam" id="PF12167">
    <property type="entry name" value="Arm-DNA-bind_2"/>
    <property type="match status" value="1"/>
</dbReference>
<gene>
    <name evidence="6" type="ORF">NE535_14385</name>
</gene>
<dbReference type="InterPro" id="IPR050090">
    <property type="entry name" value="Tyrosine_recombinase_XerCD"/>
</dbReference>
<dbReference type="PROSITE" id="PS51898">
    <property type="entry name" value="TYR_RECOMBINASE"/>
    <property type="match status" value="1"/>
</dbReference>
<evidence type="ECO:0000259" key="5">
    <source>
        <dbReference type="PROSITE" id="PS51898"/>
    </source>
</evidence>
<dbReference type="Pfam" id="PF22022">
    <property type="entry name" value="Phage_int_M"/>
    <property type="match status" value="1"/>
</dbReference>
<keyword evidence="2" id="KW-0229">DNA integration</keyword>
<dbReference type="Gene3D" id="1.10.443.10">
    <property type="entry name" value="Intergrase catalytic core"/>
    <property type="match status" value="1"/>
</dbReference>
<dbReference type="Pfam" id="PF00589">
    <property type="entry name" value="Phage_integrase"/>
    <property type="match status" value="1"/>
</dbReference>
<dbReference type="AlphaFoldDB" id="A0A9X2WPM6"/>
<evidence type="ECO:0000256" key="1">
    <source>
        <dbReference type="ARBA" id="ARBA00008857"/>
    </source>
</evidence>
<dbReference type="InterPro" id="IPR022000">
    <property type="entry name" value="Min27-like_integrase_DNA_bind"/>
</dbReference>
<evidence type="ECO:0000313" key="6">
    <source>
        <dbReference type="EMBL" id="MCT7942971.1"/>
    </source>
</evidence>
<dbReference type="SUPFAM" id="SSF56349">
    <property type="entry name" value="DNA breaking-rejoining enzymes"/>
    <property type="match status" value="1"/>
</dbReference>
<evidence type="ECO:0000256" key="3">
    <source>
        <dbReference type="ARBA" id="ARBA00023125"/>
    </source>
</evidence>
<protein>
    <submittedName>
        <fullName evidence="6">Site-specific integrase</fullName>
    </submittedName>
</protein>
<dbReference type="Gene3D" id="1.10.150.130">
    <property type="match status" value="1"/>
</dbReference>
<dbReference type="CDD" id="cd01189">
    <property type="entry name" value="INT_ICEBs1_C_like"/>
    <property type="match status" value="1"/>
</dbReference>
<evidence type="ECO:0000256" key="4">
    <source>
        <dbReference type="ARBA" id="ARBA00023172"/>
    </source>
</evidence>
<dbReference type="EMBL" id="JAMTCD010000020">
    <property type="protein sequence ID" value="MCT7942971.1"/>
    <property type="molecule type" value="Genomic_DNA"/>
</dbReference>
<organism evidence="6 7">
    <name type="scientific">Shewanella holmiensis</name>
    <dbReference type="NCBI Taxonomy" id="2952222"/>
    <lineage>
        <taxon>Bacteria</taxon>
        <taxon>Pseudomonadati</taxon>
        <taxon>Pseudomonadota</taxon>
        <taxon>Gammaproteobacteria</taxon>
        <taxon>Alteromonadales</taxon>
        <taxon>Shewanellaceae</taxon>
        <taxon>Shewanella</taxon>
    </lineage>
</organism>
<dbReference type="GO" id="GO:0015074">
    <property type="term" value="P:DNA integration"/>
    <property type="evidence" value="ECO:0007669"/>
    <property type="project" value="UniProtKB-KW"/>
</dbReference>
<keyword evidence="7" id="KW-1185">Reference proteome</keyword>
<dbReference type="InterPro" id="IPR053876">
    <property type="entry name" value="Phage_int_M"/>
</dbReference>
<evidence type="ECO:0000256" key="2">
    <source>
        <dbReference type="ARBA" id="ARBA00022908"/>
    </source>
</evidence>
<dbReference type="GO" id="GO:0003677">
    <property type="term" value="F:DNA binding"/>
    <property type="evidence" value="ECO:0007669"/>
    <property type="project" value="UniProtKB-KW"/>
</dbReference>
<comment type="similarity">
    <text evidence="1">Belongs to the 'phage' integrase family.</text>
</comment>
<comment type="caution">
    <text evidence="6">The sequence shown here is derived from an EMBL/GenBank/DDBJ whole genome shotgun (WGS) entry which is preliminary data.</text>
</comment>
<dbReference type="InterPro" id="IPR011010">
    <property type="entry name" value="DNA_brk_join_enz"/>
</dbReference>
<name>A0A9X2WPM6_9GAMM</name>
<feature type="domain" description="Tyr recombinase" evidence="5">
    <location>
        <begin position="193"/>
        <end position="383"/>
    </location>
</feature>
<dbReference type="InterPro" id="IPR002104">
    <property type="entry name" value="Integrase_catalytic"/>
</dbReference>
<sequence length="392" mass="46373">MAHIRIRPNGRIQFDMHLYGCRFREGTKVMATPKNITQAKAMLKKMNAEIDLGSFQYRDYFPKSKKVAKFEQLQRDKHPDREYPFFNDFAHQWFERKNGAWKNSYASTIRNTLDKYLIPEFGNTLVNEVTLSQIDYFRQDLMEIMKDSDTRQLSNRRINFLLWPVISIISLAAEECKFEYPLRRYKALKEEKAESYPMTIEEVRKFLDKVPQEWKDYFIIRFWTGIRSCEIHGLEWQHIDFEHRLIRIRQNWVNGEVCDVKTPKSRRDLKMCDTIFEAFKRIKDSSEAGYPPYSEFVFTGKSGAPLDTHYVSKALWYPTLIKAGLKRRRAYETRHTAAVLHIAALENPLYISQMLGHSDTRLLFDVYAPYVANASRTDGNAFDTLMRNEGFL</sequence>
<evidence type="ECO:0000313" key="7">
    <source>
        <dbReference type="Proteomes" id="UP001155546"/>
    </source>
</evidence>
<accession>A0A9X2WPM6</accession>
<dbReference type="InterPro" id="IPR013762">
    <property type="entry name" value="Integrase-like_cat_sf"/>
</dbReference>
<dbReference type="PANTHER" id="PTHR30349">
    <property type="entry name" value="PHAGE INTEGRASE-RELATED"/>
    <property type="match status" value="1"/>
</dbReference>